<comment type="caution">
    <text evidence="1">The sequence shown here is derived from an EMBL/GenBank/DDBJ whole genome shotgun (WGS) entry which is preliminary data.</text>
</comment>
<evidence type="ECO:0000313" key="2">
    <source>
        <dbReference type="Proteomes" id="UP001233172"/>
    </source>
</evidence>
<name>A0AAD8C9R6_BIOPF</name>
<dbReference type="Proteomes" id="UP001233172">
    <property type="component" value="Unassembled WGS sequence"/>
</dbReference>
<proteinExistence type="predicted"/>
<accession>A0AAD8C9R6</accession>
<protein>
    <submittedName>
        <fullName evidence="1">Uncharacterized protein</fullName>
    </submittedName>
</protein>
<sequence>MNVVWTSLSPSGSLPTTKAFGLQMVCKCLLDTEAEVTRQSNPAKQSSKQNHRIVSSRSDHYLHRRIGAILDVTIRAGYSVVIRFPCIPKINELMGPCYENNSLEVELDEIFKARICDGTVTAGDVVI</sequence>
<organism evidence="1 2">
    <name type="scientific">Biomphalaria pfeifferi</name>
    <name type="common">Bloodfluke planorb</name>
    <name type="synonym">Freshwater snail</name>
    <dbReference type="NCBI Taxonomy" id="112525"/>
    <lineage>
        <taxon>Eukaryota</taxon>
        <taxon>Metazoa</taxon>
        <taxon>Spiralia</taxon>
        <taxon>Lophotrochozoa</taxon>
        <taxon>Mollusca</taxon>
        <taxon>Gastropoda</taxon>
        <taxon>Heterobranchia</taxon>
        <taxon>Euthyneura</taxon>
        <taxon>Panpulmonata</taxon>
        <taxon>Hygrophila</taxon>
        <taxon>Lymnaeoidea</taxon>
        <taxon>Planorbidae</taxon>
        <taxon>Biomphalaria</taxon>
    </lineage>
</organism>
<keyword evidence="2" id="KW-1185">Reference proteome</keyword>
<reference evidence="1" key="1">
    <citation type="journal article" date="2023" name="PLoS Negl. Trop. Dis.">
        <title>A genome sequence for Biomphalaria pfeifferi, the major vector snail for the human-infecting parasite Schistosoma mansoni.</title>
        <authorList>
            <person name="Bu L."/>
            <person name="Lu L."/>
            <person name="Laidemitt M.R."/>
            <person name="Zhang S.M."/>
            <person name="Mutuku M."/>
            <person name="Mkoji G."/>
            <person name="Steinauer M."/>
            <person name="Loker E.S."/>
        </authorList>
    </citation>
    <scope>NUCLEOTIDE SEQUENCE</scope>
    <source>
        <strain evidence="1">KasaAsao</strain>
    </source>
</reference>
<evidence type="ECO:0000313" key="1">
    <source>
        <dbReference type="EMBL" id="KAK0068879.1"/>
    </source>
</evidence>
<reference evidence="1" key="2">
    <citation type="submission" date="2023-04" db="EMBL/GenBank/DDBJ databases">
        <authorList>
            <person name="Bu L."/>
            <person name="Lu L."/>
            <person name="Laidemitt M.R."/>
            <person name="Zhang S.M."/>
            <person name="Mutuku M."/>
            <person name="Mkoji G."/>
            <person name="Steinauer M."/>
            <person name="Loker E.S."/>
        </authorList>
    </citation>
    <scope>NUCLEOTIDE SEQUENCE</scope>
    <source>
        <strain evidence="1">KasaAsao</strain>
        <tissue evidence="1">Whole Snail</tissue>
    </source>
</reference>
<dbReference type="EMBL" id="JASAOG010000004">
    <property type="protein sequence ID" value="KAK0068879.1"/>
    <property type="molecule type" value="Genomic_DNA"/>
</dbReference>
<gene>
    <name evidence="1" type="ORF">Bpfe_001842</name>
</gene>
<dbReference type="AlphaFoldDB" id="A0AAD8C9R6"/>